<dbReference type="InterPro" id="IPR003029">
    <property type="entry name" value="S1_domain"/>
</dbReference>
<dbReference type="InterPro" id="IPR012340">
    <property type="entry name" value="NA-bd_OB-fold"/>
</dbReference>
<feature type="region of interest" description="Disordered" evidence="4">
    <location>
        <begin position="205"/>
        <end position="231"/>
    </location>
</feature>
<protein>
    <submittedName>
        <fullName evidence="6">30S ribosomal protein S1, chloroplastic</fullName>
    </submittedName>
</protein>
<dbReference type="EMBL" id="BLLF01000558">
    <property type="protein sequence ID" value="GFH12964.1"/>
    <property type="molecule type" value="Genomic_DNA"/>
</dbReference>
<dbReference type="GO" id="GO:0005840">
    <property type="term" value="C:ribosome"/>
    <property type="evidence" value="ECO:0007669"/>
    <property type="project" value="UniProtKB-KW"/>
</dbReference>
<feature type="domain" description="S1 motif" evidence="5">
    <location>
        <begin position="110"/>
        <end position="178"/>
    </location>
</feature>
<proteinExistence type="inferred from homology"/>
<dbReference type="Gene3D" id="2.40.50.140">
    <property type="entry name" value="Nucleic acid-binding proteins"/>
    <property type="match status" value="2"/>
</dbReference>
<accession>A0A699Z1R3</accession>
<evidence type="ECO:0000256" key="3">
    <source>
        <dbReference type="ARBA" id="ARBA00023274"/>
    </source>
</evidence>
<feature type="compositionally biased region" description="Polar residues" evidence="4">
    <location>
        <begin position="221"/>
        <end position="231"/>
    </location>
</feature>
<dbReference type="InterPro" id="IPR050437">
    <property type="entry name" value="Ribos_protein_bS1-like"/>
</dbReference>
<dbReference type="PANTHER" id="PTHR10724:SF7">
    <property type="entry name" value="SMALL RIBOSOMAL SUBUNIT PROTEIN BS1C"/>
    <property type="match status" value="1"/>
</dbReference>
<dbReference type="CDD" id="cd05688">
    <property type="entry name" value="S1_RPS1_repeat_ec3"/>
    <property type="match status" value="1"/>
</dbReference>
<gene>
    <name evidence="6" type="ORF">HaLaN_08753</name>
</gene>
<reference evidence="6 7" key="1">
    <citation type="submission" date="2020-02" db="EMBL/GenBank/DDBJ databases">
        <title>Draft genome sequence of Haematococcus lacustris strain NIES-144.</title>
        <authorList>
            <person name="Morimoto D."/>
            <person name="Nakagawa S."/>
            <person name="Yoshida T."/>
            <person name="Sawayama S."/>
        </authorList>
    </citation>
    <scope>NUCLEOTIDE SEQUENCE [LARGE SCALE GENOMIC DNA]</scope>
    <source>
        <strain evidence="6 7">NIES-144</strain>
    </source>
</reference>
<organism evidence="6 7">
    <name type="scientific">Haematococcus lacustris</name>
    <name type="common">Green alga</name>
    <name type="synonym">Haematococcus pluvialis</name>
    <dbReference type="NCBI Taxonomy" id="44745"/>
    <lineage>
        <taxon>Eukaryota</taxon>
        <taxon>Viridiplantae</taxon>
        <taxon>Chlorophyta</taxon>
        <taxon>core chlorophytes</taxon>
        <taxon>Chlorophyceae</taxon>
        <taxon>CS clade</taxon>
        <taxon>Chlamydomonadales</taxon>
        <taxon>Haematococcaceae</taxon>
        <taxon>Haematococcus</taxon>
    </lineage>
</organism>
<dbReference type="PANTHER" id="PTHR10724">
    <property type="entry name" value="30S RIBOSOMAL PROTEIN S1"/>
    <property type="match status" value="1"/>
</dbReference>
<dbReference type="GO" id="GO:1990904">
    <property type="term" value="C:ribonucleoprotein complex"/>
    <property type="evidence" value="ECO:0007669"/>
    <property type="project" value="UniProtKB-KW"/>
</dbReference>
<dbReference type="Proteomes" id="UP000485058">
    <property type="component" value="Unassembled WGS sequence"/>
</dbReference>
<feature type="compositionally biased region" description="Basic and acidic residues" evidence="4">
    <location>
        <begin position="205"/>
        <end position="218"/>
    </location>
</feature>
<evidence type="ECO:0000256" key="4">
    <source>
        <dbReference type="SAM" id="MobiDB-lite"/>
    </source>
</evidence>
<keyword evidence="7" id="KW-1185">Reference proteome</keyword>
<evidence type="ECO:0000313" key="6">
    <source>
        <dbReference type="EMBL" id="GFH12964.1"/>
    </source>
</evidence>
<sequence>MLQVGDVVEGVVQSVKPYGAFVDLGGIVGLLHINQISQEHVKSVESILKEGDKLKVMILSYDRDQGRVALSTKVLEPTPGDMLKDPQLVGGKAKRVPAKWDGQVMPYKIGDVVEGVVKLIKPYGAFVNLGGFDGLLHISQITRGRIFSVTHILKEGDKLKVMILSYDRDRGRITLSTKKLEPSPGDMLTNPQLVFDKAEEMAEALKSRAAETQSRTDDSTGDQMASETYVY</sequence>
<comment type="similarity">
    <text evidence="1">Belongs to the bacterial ribosomal protein bS1 family.</text>
</comment>
<name>A0A699Z1R3_HAELA</name>
<dbReference type="PROSITE" id="PS50126">
    <property type="entry name" value="S1"/>
    <property type="match status" value="2"/>
</dbReference>
<evidence type="ECO:0000313" key="7">
    <source>
        <dbReference type="Proteomes" id="UP000485058"/>
    </source>
</evidence>
<dbReference type="GO" id="GO:0003729">
    <property type="term" value="F:mRNA binding"/>
    <property type="evidence" value="ECO:0007669"/>
    <property type="project" value="TreeGrafter"/>
</dbReference>
<keyword evidence="2 6" id="KW-0689">Ribosomal protein</keyword>
<evidence type="ECO:0000256" key="2">
    <source>
        <dbReference type="ARBA" id="ARBA00022980"/>
    </source>
</evidence>
<dbReference type="SUPFAM" id="SSF50249">
    <property type="entry name" value="Nucleic acid-binding proteins"/>
    <property type="match status" value="2"/>
</dbReference>
<evidence type="ECO:0000256" key="1">
    <source>
        <dbReference type="ARBA" id="ARBA00006767"/>
    </source>
</evidence>
<comment type="caution">
    <text evidence="6">The sequence shown here is derived from an EMBL/GenBank/DDBJ whole genome shotgun (WGS) entry which is preliminary data.</text>
</comment>
<evidence type="ECO:0000259" key="5">
    <source>
        <dbReference type="PROSITE" id="PS50126"/>
    </source>
</evidence>
<dbReference type="SMART" id="SM00316">
    <property type="entry name" value="S1"/>
    <property type="match status" value="2"/>
</dbReference>
<dbReference type="FunFam" id="2.40.50.140:FF:000103">
    <property type="entry name" value="protein RRP5 homolog"/>
    <property type="match status" value="1"/>
</dbReference>
<dbReference type="Pfam" id="PF00575">
    <property type="entry name" value="S1"/>
    <property type="match status" value="2"/>
</dbReference>
<dbReference type="GO" id="GO:0003735">
    <property type="term" value="F:structural constituent of ribosome"/>
    <property type="evidence" value="ECO:0007669"/>
    <property type="project" value="TreeGrafter"/>
</dbReference>
<feature type="domain" description="S1 motif" evidence="5">
    <location>
        <begin position="5"/>
        <end position="73"/>
    </location>
</feature>
<keyword evidence="3" id="KW-0687">Ribonucleoprotein</keyword>
<dbReference type="AlphaFoldDB" id="A0A699Z1R3"/>
<dbReference type="GO" id="GO:0006412">
    <property type="term" value="P:translation"/>
    <property type="evidence" value="ECO:0007669"/>
    <property type="project" value="TreeGrafter"/>
</dbReference>